<proteinExistence type="inferred from homology"/>
<dbReference type="Gene3D" id="2.40.110.10">
    <property type="entry name" value="Butyryl-CoA Dehydrogenase, subunit A, domain 2"/>
    <property type="match status" value="1"/>
</dbReference>
<organism evidence="10 11">
    <name type="scientific">Eiseniibacteriota bacterium</name>
    <dbReference type="NCBI Taxonomy" id="2212470"/>
    <lineage>
        <taxon>Bacteria</taxon>
        <taxon>Candidatus Eiseniibacteriota</taxon>
    </lineage>
</organism>
<dbReference type="InterPro" id="IPR006089">
    <property type="entry name" value="Acyl-CoA_DH_CS"/>
</dbReference>
<dbReference type="InterPro" id="IPR046373">
    <property type="entry name" value="Acyl-CoA_Oxase/DH_mid-dom_sf"/>
</dbReference>
<dbReference type="InterPro" id="IPR009100">
    <property type="entry name" value="AcylCoA_DH/oxidase_NM_dom_sf"/>
</dbReference>
<dbReference type="Gene3D" id="1.20.140.10">
    <property type="entry name" value="Butyryl-CoA Dehydrogenase, subunit A, domain 3"/>
    <property type="match status" value="1"/>
</dbReference>
<dbReference type="PANTHER" id="PTHR43884:SF12">
    <property type="entry name" value="ISOVALERYL-COA DEHYDROGENASE, MITOCHONDRIAL-RELATED"/>
    <property type="match status" value="1"/>
</dbReference>
<evidence type="ECO:0000256" key="6">
    <source>
        <dbReference type="RuleBase" id="RU362125"/>
    </source>
</evidence>
<evidence type="ECO:0000259" key="9">
    <source>
        <dbReference type="Pfam" id="PF02771"/>
    </source>
</evidence>
<dbReference type="SUPFAM" id="SSF56645">
    <property type="entry name" value="Acyl-CoA dehydrogenase NM domain-like"/>
    <property type="match status" value="1"/>
</dbReference>
<dbReference type="FunFam" id="2.40.110.10:FF:000001">
    <property type="entry name" value="Acyl-CoA dehydrogenase, mitochondrial"/>
    <property type="match status" value="1"/>
</dbReference>
<dbReference type="EMBL" id="VBOR01000059">
    <property type="protein sequence ID" value="TMQ49226.1"/>
    <property type="molecule type" value="Genomic_DNA"/>
</dbReference>
<protein>
    <submittedName>
        <fullName evidence="10">Acyl-CoA dehydrogenase</fullName>
    </submittedName>
</protein>
<dbReference type="AlphaFoldDB" id="A0A538SCY9"/>
<dbReference type="Pfam" id="PF02770">
    <property type="entry name" value="Acyl-CoA_dh_M"/>
    <property type="match status" value="1"/>
</dbReference>
<keyword evidence="5 6" id="KW-0560">Oxidoreductase</keyword>
<dbReference type="GO" id="GO:0003995">
    <property type="term" value="F:acyl-CoA dehydrogenase activity"/>
    <property type="evidence" value="ECO:0007669"/>
    <property type="project" value="InterPro"/>
</dbReference>
<evidence type="ECO:0000259" key="8">
    <source>
        <dbReference type="Pfam" id="PF02770"/>
    </source>
</evidence>
<comment type="caution">
    <text evidence="10">The sequence shown here is derived from an EMBL/GenBank/DDBJ whole genome shotgun (WGS) entry which is preliminary data.</text>
</comment>
<name>A0A538SCY9_UNCEI</name>
<dbReference type="InterPro" id="IPR037069">
    <property type="entry name" value="AcylCoA_DH/ox_N_sf"/>
</dbReference>
<comment type="similarity">
    <text evidence="2 6">Belongs to the acyl-CoA dehydrogenase family.</text>
</comment>
<dbReference type="Gene3D" id="1.10.540.10">
    <property type="entry name" value="Acyl-CoA dehydrogenase/oxidase, N-terminal domain"/>
    <property type="match status" value="1"/>
</dbReference>
<dbReference type="PANTHER" id="PTHR43884">
    <property type="entry name" value="ACYL-COA DEHYDROGENASE"/>
    <property type="match status" value="1"/>
</dbReference>
<dbReference type="Proteomes" id="UP000316292">
    <property type="component" value="Unassembled WGS sequence"/>
</dbReference>
<dbReference type="Pfam" id="PF00441">
    <property type="entry name" value="Acyl-CoA_dh_1"/>
    <property type="match status" value="1"/>
</dbReference>
<evidence type="ECO:0000313" key="11">
    <source>
        <dbReference type="Proteomes" id="UP000316292"/>
    </source>
</evidence>
<dbReference type="Pfam" id="PF02771">
    <property type="entry name" value="Acyl-CoA_dh_N"/>
    <property type="match status" value="1"/>
</dbReference>
<dbReference type="InterPro" id="IPR013786">
    <property type="entry name" value="AcylCoA_DH/ox_N"/>
</dbReference>
<comment type="cofactor">
    <cofactor evidence="1 6">
        <name>FAD</name>
        <dbReference type="ChEBI" id="CHEBI:57692"/>
    </cofactor>
</comment>
<dbReference type="PIRSF" id="PIRSF016578">
    <property type="entry name" value="HsaA"/>
    <property type="match status" value="1"/>
</dbReference>
<evidence type="ECO:0000256" key="1">
    <source>
        <dbReference type="ARBA" id="ARBA00001974"/>
    </source>
</evidence>
<sequence>MPGILTERNLMWRARAREVAEKVVRPLAAKYDQAQEYPWEIKEAIAKAGLMGVWIPEEYGGSGDGVIDLCVCVEELSRACGGVGVLYAVNALGTFPVMVGGTEEQKHRFLRPIAKGEKLISFGLSEKFAGSDAASLRATAVKDGDHYVLNGEKKWNTNGGAADIYTVFAVTDPSSKSRRTSAIMVEKGTPGFKIGKVEDKMGIRCVPVVEIHFENCRVPAKNLLGEVPGLGFKHAMATLDKARPGVAAQAVGLAQGALEYAMVYAGYREQFGAPISSFQMIQALLADMATKTEAARNLVHVAALAVDRGEANVSKLSAMCKLFATDTAMEVTTDAVQIFGGYGYMRDYPIEKYMRDAKITQIYEGTNQVQRMVVARSLVKESLGLKHLLDYIPKEIQKGVNDPETLQKLAEEAKRLAEETAGALDVPSHRS</sequence>
<keyword evidence="4 6" id="KW-0274">FAD</keyword>
<accession>A0A538SCY9</accession>
<evidence type="ECO:0000313" key="10">
    <source>
        <dbReference type="EMBL" id="TMQ49226.1"/>
    </source>
</evidence>
<reference evidence="10 11" key="1">
    <citation type="journal article" date="2019" name="Nat. Microbiol.">
        <title>Mediterranean grassland soil C-N compound turnover is dependent on rainfall and depth, and is mediated by genomically divergent microorganisms.</title>
        <authorList>
            <person name="Diamond S."/>
            <person name="Andeer P.F."/>
            <person name="Li Z."/>
            <person name="Crits-Christoph A."/>
            <person name="Burstein D."/>
            <person name="Anantharaman K."/>
            <person name="Lane K.R."/>
            <person name="Thomas B.C."/>
            <person name="Pan C."/>
            <person name="Northen T.R."/>
            <person name="Banfield J.F."/>
        </authorList>
    </citation>
    <scope>NUCLEOTIDE SEQUENCE [LARGE SCALE GENOMIC DNA]</scope>
    <source>
        <strain evidence="10">WS_1</strain>
    </source>
</reference>
<dbReference type="FunFam" id="1.10.540.10:FF:000002">
    <property type="entry name" value="Acyl-CoA dehydrogenase FadE19"/>
    <property type="match status" value="1"/>
</dbReference>
<dbReference type="InterPro" id="IPR006091">
    <property type="entry name" value="Acyl-CoA_Oxase/DH_mid-dom"/>
</dbReference>
<dbReference type="InterPro" id="IPR036250">
    <property type="entry name" value="AcylCo_DH-like_C"/>
</dbReference>
<evidence type="ECO:0000259" key="7">
    <source>
        <dbReference type="Pfam" id="PF00441"/>
    </source>
</evidence>
<keyword evidence="3 6" id="KW-0285">Flavoprotein</keyword>
<dbReference type="PROSITE" id="PS00072">
    <property type="entry name" value="ACYL_COA_DH_1"/>
    <property type="match status" value="1"/>
</dbReference>
<feature type="domain" description="Acyl-CoA oxidase/dehydrogenase middle" evidence="8">
    <location>
        <begin position="121"/>
        <end position="216"/>
    </location>
</feature>
<evidence type="ECO:0000256" key="3">
    <source>
        <dbReference type="ARBA" id="ARBA00022630"/>
    </source>
</evidence>
<feature type="domain" description="Acyl-CoA dehydrogenase/oxidase C-terminal" evidence="7">
    <location>
        <begin position="231"/>
        <end position="378"/>
    </location>
</feature>
<evidence type="ECO:0000256" key="5">
    <source>
        <dbReference type="ARBA" id="ARBA00023002"/>
    </source>
</evidence>
<dbReference type="FunFam" id="1.20.140.10:FF:000004">
    <property type="entry name" value="Acyl-CoA dehydrogenase FadE25"/>
    <property type="match status" value="1"/>
</dbReference>
<dbReference type="GO" id="GO:0050660">
    <property type="term" value="F:flavin adenine dinucleotide binding"/>
    <property type="evidence" value="ECO:0007669"/>
    <property type="project" value="InterPro"/>
</dbReference>
<dbReference type="InterPro" id="IPR009075">
    <property type="entry name" value="AcylCo_DH/oxidase_C"/>
</dbReference>
<feature type="domain" description="Acyl-CoA dehydrogenase/oxidase N-terminal" evidence="9">
    <location>
        <begin position="6"/>
        <end position="117"/>
    </location>
</feature>
<evidence type="ECO:0000256" key="4">
    <source>
        <dbReference type="ARBA" id="ARBA00022827"/>
    </source>
</evidence>
<dbReference type="PROSITE" id="PS00073">
    <property type="entry name" value="ACYL_COA_DH_2"/>
    <property type="match status" value="1"/>
</dbReference>
<evidence type="ECO:0000256" key="2">
    <source>
        <dbReference type="ARBA" id="ARBA00009347"/>
    </source>
</evidence>
<gene>
    <name evidence="10" type="ORF">E6K71_05250</name>
</gene>
<dbReference type="SUPFAM" id="SSF47203">
    <property type="entry name" value="Acyl-CoA dehydrogenase C-terminal domain-like"/>
    <property type="match status" value="1"/>
</dbReference>